<dbReference type="Pfam" id="PF04542">
    <property type="entry name" value="Sigma70_r2"/>
    <property type="match status" value="1"/>
</dbReference>
<dbReference type="InterPro" id="IPR036388">
    <property type="entry name" value="WH-like_DNA-bd_sf"/>
</dbReference>
<keyword evidence="2" id="KW-0805">Transcription regulation</keyword>
<dbReference type="SUPFAM" id="SSF88946">
    <property type="entry name" value="Sigma2 domain of RNA polymerase sigma factors"/>
    <property type="match status" value="1"/>
</dbReference>
<dbReference type="SUPFAM" id="SSF88659">
    <property type="entry name" value="Sigma3 and sigma4 domains of RNA polymerase sigma factors"/>
    <property type="match status" value="1"/>
</dbReference>
<dbReference type="PANTHER" id="PTHR43133:SF8">
    <property type="entry name" value="RNA POLYMERASE SIGMA FACTOR HI_1459-RELATED"/>
    <property type="match status" value="1"/>
</dbReference>
<dbReference type="Proteomes" id="UP000219452">
    <property type="component" value="Unassembled WGS sequence"/>
</dbReference>
<keyword evidence="3" id="KW-0731">Sigma factor</keyword>
<feature type="domain" description="RNA polymerase sigma factor 70 region 4 type 2" evidence="7">
    <location>
        <begin position="127"/>
        <end position="174"/>
    </location>
</feature>
<keyword evidence="9" id="KW-1185">Reference proteome</keyword>
<dbReference type="Gene3D" id="1.10.10.10">
    <property type="entry name" value="Winged helix-like DNA-binding domain superfamily/Winged helix DNA-binding domain"/>
    <property type="match status" value="1"/>
</dbReference>
<dbReference type="GO" id="GO:0006352">
    <property type="term" value="P:DNA-templated transcription initiation"/>
    <property type="evidence" value="ECO:0007669"/>
    <property type="project" value="InterPro"/>
</dbReference>
<gene>
    <name evidence="8" type="ORF">SAMN06269250_5312</name>
</gene>
<dbReference type="InterPro" id="IPR014284">
    <property type="entry name" value="RNA_pol_sigma-70_dom"/>
</dbReference>
<dbReference type="NCBIfam" id="TIGR02937">
    <property type="entry name" value="sigma70-ECF"/>
    <property type="match status" value="1"/>
</dbReference>
<dbReference type="AlphaFoldDB" id="A0A286GLM1"/>
<evidence type="ECO:0000256" key="3">
    <source>
        <dbReference type="ARBA" id="ARBA00023082"/>
    </source>
</evidence>
<keyword evidence="4" id="KW-0238">DNA-binding</keyword>
<dbReference type="EMBL" id="OCNH01000005">
    <property type="protein sequence ID" value="SOD96443.1"/>
    <property type="molecule type" value="Genomic_DNA"/>
</dbReference>
<dbReference type="InterPro" id="IPR007627">
    <property type="entry name" value="RNA_pol_sigma70_r2"/>
</dbReference>
<evidence type="ECO:0000259" key="7">
    <source>
        <dbReference type="Pfam" id="PF08281"/>
    </source>
</evidence>
<evidence type="ECO:0000256" key="2">
    <source>
        <dbReference type="ARBA" id="ARBA00023015"/>
    </source>
</evidence>
<feature type="domain" description="RNA polymerase sigma-70 region 2" evidence="6">
    <location>
        <begin position="34"/>
        <end position="99"/>
    </location>
</feature>
<evidence type="ECO:0000259" key="6">
    <source>
        <dbReference type="Pfam" id="PF04542"/>
    </source>
</evidence>
<dbReference type="GO" id="GO:0003677">
    <property type="term" value="F:DNA binding"/>
    <property type="evidence" value="ECO:0007669"/>
    <property type="project" value="UniProtKB-KW"/>
</dbReference>
<keyword evidence="5" id="KW-0804">Transcription</keyword>
<dbReference type="RefSeq" id="WP_097129927.1">
    <property type="nucleotide sequence ID" value="NZ_OCNH01000005.1"/>
</dbReference>
<protein>
    <submittedName>
        <fullName evidence="8">RNA polymerase sigma factor, sigma-70 family</fullName>
    </submittedName>
</protein>
<dbReference type="PANTHER" id="PTHR43133">
    <property type="entry name" value="RNA POLYMERASE ECF-TYPE SIGMA FACTO"/>
    <property type="match status" value="1"/>
</dbReference>
<dbReference type="InterPro" id="IPR013249">
    <property type="entry name" value="RNA_pol_sigma70_r4_t2"/>
</dbReference>
<reference evidence="9" key="1">
    <citation type="submission" date="2017-09" db="EMBL/GenBank/DDBJ databases">
        <authorList>
            <person name="Varghese N."/>
            <person name="Submissions S."/>
        </authorList>
    </citation>
    <scope>NUCLEOTIDE SEQUENCE [LARGE SCALE GENOMIC DNA]</scope>
    <source>
        <strain evidence="9">DSM 29961</strain>
    </source>
</reference>
<dbReference type="InterPro" id="IPR039425">
    <property type="entry name" value="RNA_pol_sigma-70-like"/>
</dbReference>
<comment type="similarity">
    <text evidence="1">Belongs to the sigma-70 factor family. ECF subfamily.</text>
</comment>
<accession>A0A286GLM1</accession>
<evidence type="ECO:0000256" key="1">
    <source>
        <dbReference type="ARBA" id="ARBA00010641"/>
    </source>
</evidence>
<evidence type="ECO:0000256" key="5">
    <source>
        <dbReference type="ARBA" id="ARBA00023163"/>
    </source>
</evidence>
<proteinExistence type="inferred from homology"/>
<name>A0A286GLM1_9BACT</name>
<evidence type="ECO:0000313" key="9">
    <source>
        <dbReference type="Proteomes" id="UP000219452"/>
    </source>
</evidence>
<dbReference type="GO" id="GO:0016987">
    <property type="term" value="F:sigma factor activity"/>
    <property type="evidence" value="ECO:0007669"/>
    <property type="project" value="UniProtKB-KW"/>
</dbReference>
<dbReference type="OrthoDB" id="1099849at2"/>
<dbReference type="InterPro" id="IPR013324">
    <property type="entry name" value="RNA_pol_sigma_r3/r4-like"/>
</dbReference>
<dbReference type="Gene3D" id="1.10.1740.10">
    <property type="match status" value="1"/>
</dbReference>
<sequence>MPQNDTNPCANFPTDERLLPALQRRVREAIACFYQRNFKKIISSLGWKGGSRQDIEDAIQNAMIEFMAGIGQRDLRAKLDTQFYQVAKNRWIDITRKHQSYDDLNEQDSLPSADNPLAHLLDSEMQQRLRKAIAQLDPRSQQLMDLLTYQHYTPEEVAAEMGVSVDSVYNQKTRCIKYLRRLLTPTQS</sequence>
<organism evidence="8 9">
    <name type="scientific">Spirosoma fluviale</name>
    <dbReference type="NCBI Taxonomy" id="1597977"/>
    <lineage>
        <taxon>Bacteria</taxon>
        <taxon>Pseudomonadati</taxon>
        <taxon>Bacteroidota</taxon>
        <taxon>Cytophagia</taxon>
        <taxon>Cytophagales</taxon>
        <taxon>Cytophagaceae</taxon>
        <taxon>Spirosoma</taxon>
    </lineage>
</organism>
<evidence type="ECO:0000256" key="4">
    <source>
        <dbReference type="ARBA" id="ARBA00023125"/>
    </source>
</evidence>
<dbReference type="InterPro" id="IPR013325">
    <property type="entry name" value="RNA_pol_sigma_r2"/>
</dbReference>
<dbReference type="Pfam" id="PF08281">
    <property type="entry name" value="Sigma70_r4_2"/>
    <property type="match status" value="1"/>
</dbReference>
<evidence type="ECO:0000313" key="8">
    <source>
        <dbReference type="EMBL" id="SOD96443.1"/>
    </source>
</evidence>